<feature type="transmembrane region" description="Helical" evidence="1">
    <location>
        <begin position="12"/>
        <end position="30"/>
    </location>
</feature>
<feature type="transmembrane region" description="Helical" evidence="1">
    <location>
        <begin position="121"/>
        <end position="140"/>
    </location>
</feature>
<evidence type="ECO:0000313" key="2">
    <source>
        <dbReference type="EMBL" id="MDQ0430316.1"/>
    </source>
</evidence>
<proteinExistence type="predicted"/>
<keyword evidence="1" id="KW-0812">Transmembrane</keyword>
<feature type="transmembrane region" description="Helical" evidence="1">
    <location>
        <begin position="85"/>
        <end position="105"/>
    </location>
</feature>
<dbReference type="Proteomes" id="UP001241988">
    <property type="component" value="Unassembled WGS sequence"/>
</dbReference>
<comment type="caution">
    <text evidence="2">The sequence shown here is derived from an EMBL/GenBank/DDBJ whole genome shotgun (WGS) entry which is preliminary data.</text>
</comment>
<dbReference type="EMBL" id="JAUSWB010000008">
    <property type="protein sequence ID" value="MDQ0430316.1"/>
    <property type="molecule type" value="Genomic_DNA"/>
</dbReference>
<keyword evidence="1" id="KW-1133">Transmembrane helix</keyword>
<keyword evidence="3" id="KW-1185">Reference proteome</keyword>
<sequence>MTLTHRREKTILLIKVLSYFSLFLLLYYMIYNLKIFPGVLDYSETETRFALQIGYFNQENYRFSKELWDTGDQLRFALLKNEIDFIHNILQVIVFAVPVWLFLFLERHHISFFSISPRLKTLVFAALPLAALLCLIYLYIIKVDEVTQQIYRIV</sequence>
<protein>
    <recommendedName>
        <fullName evidence="4">DUF1461 domain-containing protein</fullName>
    </recommendedName>
</protein>
<organism evidence="2 3">
    <name type="scientific">Planomicrobium stackebrandtii</name>
    <dbReference type="NCBI Taxonomy" id="253160"/>
    <lineage>
        <taxon>Bacteria</taxon>
        <taxon>Bacillati</taxon>
        <taxon>Bacillota</taxon>
        <taxon>Bacilli</taxon>
        <taxon>Bacillales</taxon>
        <taxon>Caryophanaceae</taxon>
        <taxon>Planomicrobium</taxon>
    </lineage>
</organism>
<reference evidence="2 3" key="1">
    <citation type="submission" date="2023-07" db="EMBL/GenBank/DDBJ databases">
        <title>Genomic Encyclopedia of Type Strains, Phase IV (KMG-IV): sequencing the most valuable type-strain genomes for metagenomic binning, comparative biology and taxonomic classification.</title>
        <authorList>
            <person name="Goeker M."/>
        </authorList>
    </citation>
    <scope>NUCLEOTIDE SEQUENCE [LARGE SCALE GENOMIC DNA]</scope>
    <source>
        <strain evidence="2 3">DSM 16419</strain>
    </source>
</reference>
<name>A0ABU0GY85_9BACL</name>
<evidence type="ECO:0000256" key="1">
    <source>
        <dbReference type="SAM" id="Phobius"/>
    </source>
</evidence>
<dbReference type="RefSeq" id="WP_308788286.1">
    <property type="nucleotide sequence ID" value="NZ_JAUSWB010000008.1"/>
</dbReference>
<evidence type="ECO:0000313" key="3">
    <source>
        <dbReference type="Proteomes" id="UP001241988"/>
    </source>
</evidence>
<evidence type="ECO:0008006" key="4">
    <source>
        <dbReference type="Google" id="ProtNLM"/>
    </source>
</evidence>
<gene>
    <name evidence="2" type="ORF">QOZ98_003154</name>
</gene>
<keyword evidence="1" id="KW-0472">Membrane</keyword>
<accession>A0ABU0GY85</accession>